<organism evidence="4 5">
    <name type="scientific">Hanseniaspora opuntiae</name>
    <dbReference type="NCBI Taxonomy" id="211096"/>
    <lineage>
        <taxon>Eukaryota</taxon>
        <taxon>Fungi</taxon>
        <taxon>Dikarya</taxon>
        <taxon>Ascomycota</taxon>
        <taxon>Saccharomycotina</taxon>
        <taxon>Saccharomycetes</taxon>
        <taxon>Saccharomycodales</taxon>
        <taxon>Saccharomycodaceae</taxon>
        <taxon>Hanseniaspora</taxon>
    </lineage>
</organism>
<evidence type="ECO:0000259" key="3">
    <source>
        <dbReference type="Pfam" id="PF16561"/>
    </source>
</evidence>
<dbReference type="InterPro" id="IPR032640">
    <property type="entry name" value="AMPK1_CBM"/>
</dbReference>
<dbReference type="Pfam" id="PF16561">
    <property type="entry name" value="AMPK1_CBM"/>
    <property type="match status" value="1"/>
</dbReference>
<name>A0A1E5RMA0_9ASCO</name>
<protein>
    <recommendedName>
        <fullName evidence="3">AMP-activated protein kinase glycogen-binding domain-containing protein</fullName>
    </recommendedName>
</protein>
<dbReference type="CDD" id="cd02859">
    <property type="entry name" value="E_set_AMPKbeta_like_N"/>
    <property type="match status" value="1"/>
</dbReference>
<reference evidence="5" key="1">
    <citation type="journal article" date="2016" name="Genome Announc.">
        <title>Genome sequences of three species of Hanseniaspora isolated from spontaneous wine fermentations.</title>
        <authorList>
            <person name="Sternes P.R."/>
            <person name="Lee D."/>
            <person name="Kutyna D.R."/>
            <person name="Borneman A.R."/>
        </authorList>
    </citation>
    <scope>NUCLEOTIDE SEQUENCE [LARGE SCALE GENOMIC DNA]</scope>
    <source>
        <strain evidence="5">AWRI3578</strain>
    </source>
</reference>
<feature type="compositionally biased region" description="Low complexity" evidence="2">
    <location>
        <begin position="346"/>
        <end position="357"/>
    </location>
</feature>
<proteinExistence type="predicted"/>
<keyword evidence="1" id="KW-0597">Phosphoprotein</keyword>
<feature type="region of interest" description="Disordered" evidence="2">
    <location>
        <begin position="306"/>
        <end position="383"/>
    </location>
</feature>
<comment type="caution">
    <text evidence="4">The sequence shown here is derived from an EMBL/GenBank/DDBJ whole genome shotgun (WGS) entry which is preliminary data.</text>
</comment>
<feature type="domain" description="AMP-activated protein kinase glycogen-binding" evidence="3">
    <location>
        <begin position="9"/>
        <end position="98"/>
    </location>
</feature>
<evidence type="ECO:0000313" key="4">
    <source>
        <dbReference type="EMBL" id="OEJ88026.1"/>
    </source>
</evidence>
<dbReference type="OrthoDB" id="5976022at2759"/>
<dbReference type="InterPro" id="IPR013783">
    <property type="entry name" value="Ig-like_fold"/>
</dbReference>
<evidence type="ECO:0000256" key="1">
    <source>
        <dbReference type="ARBA" id="ARBA00022553"/>
    </source>
</evidence>
<dbReference type="EMBL" id="LPNL01000004">
    <property type="protein sequence ID" value="OEJ88026.1"/>
    <property type="molecule type" value="Genomic_DNA"/>
</dbReference>
<dbReference type="Proteomes" id="UP000095605">
    <property type="component" value="Unassembled WGS sequence"/>
</dbReference>
<evidence type="ECO:0000256" key="2">
    <source>
        <dbReference type="SAM" id="MobiDB-lite"/>
    </source>
</evidence>
<feature type="compositionally biased region" description="Basic and acidic residues" evidence="2">
    <location>
        <begin position="329"/>
        <end position="338"/>
    </location>
</feature>
<accession>A0A1E5RMA0</accession>
<dbReference type="InterPro" id="IPR014756">
    <property type="entry name" value="Ig_E-set"/>
</dbReference>
<evidence type="ECO:0000313" key="5">
    <source>
        <dbReference type="Proteomes" id="UP000095605"/>
    </source>
</evidence>
<feature type="region of interest" description="Disordered" evidence="2">
    <location>
        <begin position="197"/>
        <end position="230"/>
    </location>
</feature>
<dbReference type="AlphaFoldDB" id="A0A1E5RMA0"/>
<dbReference type="SUPFAM" id="SSF81296">
    <property type="entry name" value="E set domains"/>
    <property type="match status" value="1"/>
</dbReference>
<gene>
    <name evidence="4" type="ORF">AWRI3578_g2098</name>
</gene>
<keyword evidence="5" id="KW-1185">Reference proteome</keyword>
<feature type="region of interest" description="Disordered" evidence="2">
    <location>
        <begin position="108"/>
        <end position="140"/>
    </location>
</feature>
<feature type="compositionally biased region" description="Basic residues" evidence="2">
    <location>
        <begin position="121"/>
        <end position="135"/>
    </location>
</feature>
<sequence length="383" mass="41967">MSVNNQFITFTYPAGPKDVIVTGDFCYWQKTTHLVPQHDGSFSLTMPLAYKSIKKEDDGDYFYFKFVVDDKWTIDSRFGSKVPQGSKVEAPNNFVKIDENSKRLSSFIPESALPSSQGSSGKRKVRVKRKMRKNKKTGETSIVSEDQEFVNQENLDGETSSFTSPSATPVPETNVNAIVVPTTDEAKDAFTKFEDNDGAAKTAEPEEKNIEDAKPSLSVAGEPGVFVADPTLPVFNEKPQEEAEPKEEPKQEPVEEIIEEETHFVIQPVEQPETKLTVAGEPGVQIADETNPVFTEVRDVDQKQLNETLNAQLAEEQKAADEEAISEPKGVESAKPEEVAEETAPKSEPVAEAAAPVKKVEPVTKPQPSAPKKSDGGGCCVIC</sequence>
<dbReference type="Gene3D" id="2.60.40.10">
    <property type="entry name" value="Immunoglobulins"/>
    <property type="match status" value="1"/>
</dbReference>
<feature type="compositionally biased region" description="Basic and acidic residues" evidence="2">
    <location>
        <begin position="203"/>
        <end position="214"/>
    </location>
</feature>